<organism evidence="1 2">
    <name type="scientific">Halomonas daqiaonensis</name>
    <dbReference type="NCBI Taxonomy" id="650850"/>
    <lineage>
        <taxon>Bacteria</taxon>
        <taxon>Pseudomonadati</taxon>
        <taxon>Pseudomonadota</taxon>
        <taxon>Gammaproteobacteria</taxon>
        <taxon>Oceanospirillales</taxon>
        <taxon>Halomonadaceae</taxon>
        <taxon>Halomonas</taxon>
    </lineage>
</organism>
<gene>
    <name evidence="1" type="ORF">SAMN04488129_12621</name>
</gene>
<dbReference type="RefSeq" id="WP_089715604.1">
    <property type="nucleotide sequence ID" value="NZ_FOBC01000026.1"/>
</dbReference>
<evidence type="ECO:0000313" key="2">
    <source>
        <dbReference type="Proteomes" id="UP000198807"/>
    </source>
</evidence>
<protein>
    <submittedName>
        <fullName evidence="1">3'(2'), 5'-bisphosphate nucleotidase</fullName>
    </submittedName>
</protein>
<dbReference type="Gene3D" id="3.40.190.80">
    <property type="match status" value="1"/>
</dbReference>
<dbReference type="SUPFAM" id="SSF56655">
    <property type="entry name" value="Carbohydrate phosphatase"/>
    <property type="match status" value="1"/>
</dbReference>
<reference evidence="2" key="1">
    <citation type="submission" date="2016-10" db="EMBL/GenBank/DDBJ databases">
        <authorList>
            <person name="Varghese N."/>
            <person name="Submissions S."/>
        </authorList>
    </citation>
    <scope>NUCLEOTIDE SEQUENCE [LARGE SCALE GENOMIC DNA]</scope>
    <source>
        <strain evidence="2">CGMCC 1.9150</strain>
    </source>
</reference>
<proteinExistence type="predicted"/>
<keyword evidence="2" id="KW-1185">Reference proteome</keyword>
<sequence>MRVCPITLGTPRFQQQVAELLGRRTGAAQAVVEQAGGRVETLAGQPLRHAKPQEHLNPYFVVWGNAS</sequence>
<dbReference type="AlphaFoldDB" id="A0A1H7VP77"/>
<dbReference type="Proteomes" id="UP000198807">
    <property type="component" value="Unassembled WGS sequence"/>
</dbReference>
<dbReference type="STRING" id="650850.SAMN04488129_12621"/>
<accession>A0A1H7VP77</accession>
<evidence type="ECO:0000313" key="1">
    <source>
        <dbReference type="EMBL" id="SEM10689.1"/>
    </source>
</evidence>
<dbReference type="EMBL" id="FOBC01000026">
    <property type="protein sequence ID" value="SEM10689.1"/>
    <property type="molecule type" value="Genomic_DNA"/>
</dbReference>
<name>A0A1H7VP77_9GAMM</name>